<evidence type="ECO:0008006" key="6">
    <source>
        <dbReference type="Google" id="ProtNLM"/>
    </source>
</evidence>
<evidence type="ECO:0000259" key="3">
    <source>
        <dbReference type="Pfam" id="PF17148"/>
    </source>
</evidence>
<dbReference type="CDD" id="cd04276">
    <property type="entry name" value="ZnMc_MMP_like_2"/>
    <property type="match status" value="1"/>
</dbReference>
<dbReference type="KEGG" id="xba:C7S18_10890"/>
<dbReference type="Pfam" id="PF16313">
    <property type="entry name" value="DUF4953"/>
    <property type="match status" value="1"/>
</dbReference>
<dbReference type="Proteomes" id="UP000241074">
    <property type="component" value="Chromosome"/>
</dbReference>
<evidence type="ECO:0000259" key="2">
    <source>
        <dbReference type="Pfam" id="PF16313"/>
    </source>
</evidence>
<feature type="signal peptide" evidence="1">
    <location>
        <begin position="1"/>
        <end position="28"/>
    </location>
</feature>
<feature type="domain" description="DUF5117" evidence="3">
    <location>
        <begin position="89"/>
        <end position="281"/>
    </location>
</feature>
<reference evidence="4 5" key="2">
    <citation type="submission" date="2018-03" db="EMBL/GenBank/DDBJ databases">
        <authorList>
            <person name="Keele B.F."/>
        </authorList>
    </citation>
    <scope>NUCLEOTIDE SEQUENCE [LARGE SCALE GENOMIC DNA]</scope>
    <source>
        <strain evidence="4 5">D13</strain>
    </source>
</reference>
<dbReference type="PANTHER" id="PTHR38478:SF1">
    <property type="entry name" value="ZINC DEPENDENT METALLOPROTEASE DOMAIN LIPOPROTEIN"/>
    <property type="match status" value="1"/>
</dbReference>
<dbReference type="SUPFAM" id="SSF55486">
    <property type="entry name" value="Metalloproteases ('zincins'), catalytic domain"/>
    <property type="match status" value="1"/>
</dbReference>
<gene>
    <name evidence="4" type="ORF">C7S18_10890</name>
</gene>
<sequence length="808" mass="88407">MSHSCSLRMAAGFLLLLPSLLVGTNVRASDAPKDPLAGTVLHAGLLPLHVDVDEGRVLMDVADLPADLLMVSTIEHALGSNDVGLDRAQNGEPRLVRFQRVGKRVLLIQENTKFLAHTSDRDEARAATEAFAEAVLWSTELIKSERAPAAQLVDVSGLVKLDLHGVADRLKLTGQGPHSLDADRSSLLPDACQTFPNNVELSGLLTFSGSGEGPFVQQVAADPKSLSITQRLSLIRLPEAGFRSRAYHPASGGFSIGRYDFAQAIDAPLEQRFQPRFRLEKTDPALARSPVKKPIVFYLDRGTPEPIRSALLEGANWWRDAFDAAGFIDGFRAELAPAGMSMSDVRFNTITWTHRATRGWSYGGGLIDPRTGEIIKGYVNLGSQRVRQDLLIAEGLLAPYRAGADPALKQEALNMALHRLKQLAAHEVGHALGFAHNFAASRNGDGSVLDYPHPQFRFDGADGIRLDQPYGRGVGTWDKFLVAHAYSQFPIADEASRLATLRAEIRSKGYDYVSDPDARAPGDAHAEGLLWDVPGDPLTGFFAMMKARERALRRFSDGALPPDRQNGEAARRLVPIYLLHRYQTEAVARLLGGTEYRYGTIADSDWTARAVPADTQARALAALTTALDVGILRLPERTLATLNPPANDYAKSPEDFDSQMLPMFDPIEAGRVATAVVLQFALDPQRLNRMAWQHAADSASPGPELVFDQLIRESWLERHAKGTDRALQTTRNWTCLDGALQVLQSGLLHAEVAATWRQQLRQLTETLEQMGRQDADASAAASLIRRYLDDPTRVPLRALPRIPPGAPI</sequence>
<evidence type="ECO:0000313" key="5">
    <source>
        <dbReference type="Proteomes" id="UP000241074"/>
    </source>
</evidence>
<reference evidence="4 5" key="1">
    <citation type="submission" date="2018-03" db="EMBL/GenBank/DDBJ databases">
        <title>Ahniella affigens gen. nov., sp. nov., a gammaproteobacterium isolated from sandy soil near a stream.</title>
        <authorList>
            <person name="Ko Y."/>
            <person name="Kim J.-H."/>
        </authorList>
    </citation>
    <scope>NUCLEOTIDE SEQUENCE [LARGE SCALE GENOMIC DNA]</scope>
    <source>
        <strain evidence="4 5">D13</strain>
    </source>
</reference>
<dbReference type="OrthoDB" id="9776599at2"/>
<keyword evidence="1" id="KW-0732">Signal</keyword>
<dbReference type="PANTHER" id="PTHR38478">
    <property type="entry name" value="PEPTIDASE M1A AND M12B"/>
    <property type="match status" value="1"/>
</dbReference>
<feature type="domain" description="EcxA zinc-binding" evidence="2">
    <location>
        <begin position="412"/>
        <end position="718"/>
    </location>
</feature>
<name>A0A2P1PS67_9GAMM</name>
<evidence type="ECO:0000256" key="1">
    <source>
        <dbReference type="SAM" id="SignalP"/>
    </source>
</evidence>
<dbReference type="EMBL" id="CP027860">
    <property type="protein sequence ID" value="AVP97674.1"/>
    <property type="molecule type" value="Genomic_DNA"/>
</dbReference>
<keyword evidence="5" id="KW-1185">Reference proteome</keyword>
<dbReference type="InterPro" id="IPR033413">
    <property type="entry name" value="DUF5117"/>
</dbReference>
<dbReference type="AlphaFoldDB" id="A0A2P1PS67"/>
<dbReference type="Pfam" id="PF17148">
    <property type="entry name" value="DUF5117"/>
    <property type="match status" value="1"/>
</dbReference>
<proteinExistence type="predicted"/>
<dbReference type="RefSeq" id="WP_106891594.1">
    <property type="nucleotide sequence ID" value="NZ_CP027860.1"/>
</dbReference>
<dbReference type="InterPro" id="IPR032534">
    <property type="entry name" value="EcxA_zinc-bd"/>
</dbReference>
<accession>A0A2P1PS67</accession>
<evidence type="ECO:0000313" key="4">
    <source>
        <dbReference type="EMBL" id="AVP97674.1"/>
    </source>
</evidence>
<dbReference type="InterPro" id="IPR034032">
    <property type="entry name" value="Zn_MMP-like_bac"/>
</dbReference>
<organism evidence="4 5">
    <name type="scientific">Ahniella affigens</name>
    <dbReference type="NCBI Taxonomy" id="2021234"/>
    <lineage>
        <taxon>Bacteria</taxon>
        <taxon>Pseudomonadati</taxon>
        <taxon>Pseudomonadota</taxon>
        <taxon>Gammaproteobacteria</taxon>
        <taxon>Lysobacterales</taxon>
        <taxon>Rhodanobacteraceae</taxon>
        <taxon>Ahniella</taxon>
    </lineage>
</organism>
<feature type="chain" id="PRO_5015131623" description="Peptidase" evidence="1">
    <location>
        <begin position="29"/>
        <end position="808"/>
    </location>
</feature>
<protein>
    <recommendedName>
        <fullName evidence="6">Peptidase</fullName>
    </recommendedName>
</protein>